<evidence type="ECO:0000313" key="1">
    <source>
        <dbReference type="EMBL" id="CAL1265227.1"/>
    </source>
</evidence>
<reference evidence="1 2" key="1">
    <citation type="submission" date="2024-04" db="EMBL/GenBank/DDBJ databases">
        <authorList>
            <person name="Rising A."/>
            <person name="Reimegard J."/>
            <person name="Sonavane S."/>
            <person name="Akerstrom W."/>
            <person name="Nylinder S."/>
            <person name="Hedman E."/>
            <person name="Kallberg Y."/>
        </authorList>
    </citation>
    <scope>NUCLEOTIDE SEQUENCE [LARGE SCALE GENOMIC DNA]</scope>
</reference>
<organism evidence="1 2">
    <name type="scientific">Larinioides sclopetarius</name>
    <dbReference type="NCBI Taxonomy" id="280406"/>
    <lineage>
        <taxon>Eukaryota</taxon>
        <taxon>Metazoa</taxon>
        <taxon>Ecdysozoa</taxon>
        <taxon>Arthropoda</taxon>
        <taxon>Chelicerata</taxon>
        <taxon>Arachnida</taxon>
        <taxon>Araneae</taxon>
        <taxon>Araneomorphae</taxon>
        <taxon>Entelegynae</taxon>
        <taxon>Araneoidea</taxon>
        <taxon>Araneidae</taxon>
        <taxon>Larinioides</taxon>
    </lineage>
</organism>
<evidence type="ECO:0000313" key="2">
    <source>
        <dbReference type="Proteomes" id="UP001497382"/>
    </source>
</evidence>
<keyword evidence="2" id="KW-1185">Reference proteome</keyword>
<protein>
    <submittedName>
        <fullName evidence="1">Uncharacterized protein</fullName>
    </submittedName>
</protein>
<dbReference type="AlphaFoldDB" id="A0AAV1Z2S2"/>
<name>A0AAV1Z2S2_9ARAC</name>
<proteinExistence type="predicted"/>
<dbReference type="EMBL" id="CAXIEN010000016">
    <property type="protein sequence ID" value="CAL1265227.1"/>
    <property type="molecule type" value="Genomic_DNA"/>
</dbReference>
<accession>A0AAV1Z2S2</accession>
<gene>
    <name evidence="1" type="ORF">LARSCL_LOCUS2417</name>
</gene>
<comment type="caution">
    <text evidence="1">The sequence shown here is derived from an EMBL/GenBank/DDBJ whole genome shotgun (WGS) entry which is preliminary data.</text>
</comment>
<dbReference type="Proteomes" id="UP001497382">
    <property type="component" value="Unassembled WGS sequence"/>
</dbReference>
<sequence length="90" mass="10634">MKLRIAKTLLLHESILFRCKLLSIQLLSLLLKIDCFTELQWCLHDIAYRHQKLMLHKPSKTFESPTILDKEMTFEIEVMFGSQLCEVSPR</sequence>